<dbReference type="Proteomes" id="UP000026962">
    <property type="component" value="Chromosome 2"/>
</dbReference>
<keyword evidence="3" id="KW-1185">Reference proteome</keyword>
<sequence>MEGRRIDVAEATCYRCWVSGIRVGGRRTTAAGVEGPRRKASPVFHWVDSSYSFGRNNPLGGVIELISPLAKKERESIKASVTNHNKRLLGPNNTLVSSNTPGGERVAGREDGNGTAARRRRLPEEEEE</sequence>
<name>A0A0E0K2Z4_ORYPU</name>
<evidence type="ECO:0000256" key="1">
    <source>
        <dbReference type="SAM" id="MobiDB-lite"/>
    </source>
</evidence>
<evidence type="ECO:0000313" key="2">
    <source>
        <dbReference type="EnsemblPlants" id="OPUNC02G23660.1"/>
    </source>
</evidence>
<dbReference type="AlphaFoldDB" id="A0A0E0K2Z4"/>
<protein>
    <submittedName>
        <fullName evidence="2">Uncharacterized protein</fullName>
    </submittedName>
</protein>
<accession>A0A0E0K2Z4</accession>
<reference evidence="2" key="1">
    <citation type="submission" date="2015-04" db="UniProtKB">
        <authorList>
            <consortium name="EnsemblPlants"/>
        </authorList>
    </citation>
    <scope>IDENTIFICATION</scope>
</reference>
<feature type="compositionally biased region" description="Polar residues" evidence="1">
    <location>
        <begin position="91"/>
        <end position="101"/>
    </location>
</feature>
<proteinExistence type="predicted"/>
<reference evidence="2" key="2">
    <citation type="submission" date="2018-05" db="EMBL/GenBank/DDBJ databases">
        <title>OpunRS2 (Oryza punctata Reference Sequence Version 2).</title>
        <authorList>
            <person name="Zhang J."/>
            <person name="Kudrna D."/>
            <person name="Lee S."/>
            <person name="Talag J."/>
            <person name="Welchert J."/>
            <person name="Wing R.A."/>
        </authorList>
    </citation>
    <scope>NUCLEOTIDE SEQUENCE [LARGE SCALE GENOMIC DNA]</scope>
</reference>
<organism evidence="2">
    <name type="scientific">Oryza punctata</name>
    <name type="common">Red rice</name>
    <dbReference type="NCBI Taxonomy" id="4537"/>
    <lineage>
        <taxon>Eukaryota</taxon>
        <taxon>Viridiplantae</taxon>
        <taxon>Streptophyta</taxon>
        <taxon>Embryophyta</taxon>
        <taxon>Tracheophyta</taxon>
        <taxon>Spermatophyta</taxon>
        <taxon>Magnoliopsida</taxon>
        <taxon>Liliopsida</taxon>
        <taxon>Poales</taxon>
        <taxon>Poaceae</taxon>
        <taxon>BOP clade</taxon>
        <taxon>Oryzoideae</taxon>
        <taxon>Oryzeae</taxon>
        <taxon>Oryzinae</taxon>
        <taxon>Oryza</taxon>
    </lineage>
</organism>
<feature type="region of interest" description="Disordered" evidence="1">
    <location>
        <begin position="81"/>
        <end position="128"/>
    </location>
</feature>
<dbReference type="HOGENOM" id="CLU_1963161_0_0_1"/>
<evidence type="ECO:0000313" key="3">
    <source>
        <dbReference type="Proteomes" id="UP000026962"/>
    </source>
</evidence>
<dbReference type="EnsemblPlants" id="OPUNC02G23660.1">
    <property type="protein sequence ID" value="OPUNC02G23660.1"/>
    <property type="gene ID" value="OPUNC02G23660"/>
</dbReference>
<dbReference type="Gramene" id="OPUNC02G23660.1">
    <property type="protein sequence ID" value="OPUNC02G23660.1"/>
    <property type="gene ID" value="OPUNC02G23660"/>
</dbReference>